<proteinExistence type="predicted"/>
<dbReference type="AlphaFoldDB" id="A0AAN7K671"/>
<protein>
    <submittedName>
        <fullName evidence="1">Uncharacterized protein</fullName>
    </submittedName>
</protein>
<organism evidence="1 2">
    <name type="scientific">Trapa incisa</name>
    <dbReference type="NCBI Taxonomy" id="236973"/>
    <lineage>
        <taxon>Eukaryota</taxon>
        <taxon>Viridiplantae</taxon>
        <taxon>Streptophyta</taxon>
        <taxon>Embryophyta</taxon>
        <taxon>Tracheophyta</taxon>
        <taxon>Spermatophyta</taxon>
        <taxon>Magnoliopsida</taxon>
        <taxon>eudicotyledons</taxon>
        <taxon>Gunneridae</taxon>
        <taxon>Pentapetalae</taxon>
        <taxon>rosids</taxon>
        <taxon>malvids</taxon>
        <taxon>Myrtales</taxon>
        <taxon>Lythraceae</taxon>
        <taxon>Trapa</taxon>
    </lineage>
</organism>
<comment type="caution">
    <text evidence="1">The sequence shown here is derived from an EMBL/GenBank/DDBJ whole genome shotgun (WGS) entry which is preliminary data.</text>
</comment>
<accession>A0AAN7K671</accession>
<name>A0AAN7K671_9MYRT</name>
<sequence>MATANLVHEPMIFIITDGSHHLYGAREDMQKTSYYCRFFSNLNGVYICQPPSSSHGSWSMYSLYTVGLGDIYIYAKDKERHCQTRGADEAEISPLLMRDVYNNNSEEQ</sequence>
<evidence type="ECO:0000313" key="1">
    <source>
        <dbReference type="EMBL" id="KAK4760736.1"/>
    </source>
</evidence>
<gene>
    <name evidence="1" type="ORF">SAY87_005629</name>
</gene>
<keyword evidence="2" id="KW-1185">Reference proteome</keyword>
<reference evidence="1 2" key="1">
    <citation type="journal article" date="2023" name="Hortic Res">
        <title>Pangenome of water caltrop reveals structural variations and asymmetric subgenome divergence after allopolyploidization.</title>
        <authorList>
            <person name="Zhang X."/>
            <person name="Chen Y."/>
            <person name="Wang L."/>
            <person name="Yuan Y."/>
            <person name="Fang M."/>
            <person name="Shi L."/>
            <person name="Lu R."/>
            <person name="Comes H.P."/>
            <person name="Ma Y."/>
            <person name="Chen Y."/>
            <person name="Huang G."/>
            <person name="Zhou Y."/>
            <person name="Zheng Z."/>
            <person name="Qiu Y."/>
        </authorList>
    </citation>
    <scope>NUCLEOTIDE SEQUENCE [LARGE SCALE GENOMIC DNA]</scope>
    <source>
        <tissue evidence="1">Roots</tissue>
    </source>
</reference>
<evidence type="ECO:0000313" key="2">
    <source>
        <dbReference type="Proteomes" id="UP001345219"/>
    </source>
</evidence>
<dbReference type="EMBL" id="JAXIOK010000010">
    <property type="protein sequence ID" value="KAK4760736.1"/>
    <property type="molecule type" value="Genomic_DNA"/>
</dbReference>
<dbReference type="Proteomes" id="UP001345219">
    <property type="component" value="Chromosome 5"/>
</dbReference>